<keyword evidence="6" id="KW-0472">Membrane</keyword>
<feature type="region of interest" description="Disordered" evidence="7">
    <location>
        <begin position="884"/>
        <end position="942"/>
    </location>
</feature>
<dbReference type="PANTHER" id="PTHR22781">
    <property type="entry name" value="DELTA ADAPTIN-RELATED"/>
    <property type="match status" value="1"/>
</dbReference>
<evidence type="ECO:0000256" key="1">
    <source>
        <dbReference type="ARBA" id="ARBA00004308"/>
    </source>
</evidence>
<evidence type="ECO:0000256" key="7">
    <source>
        <dbReference type="SAM" id="MobiDB-lite"/>
    </source>
</evidence>
<dbReference type="InterPro" id="IPR017105">
    <property type="entry name" value="AP3_complex_dsu"/>
</dbReference>
<keyword evidence="5" id="KW-0653">Protein transport</keyword>
<dbReference type="GO" id="GO:0006896">
    <property type="term" value="P:Golgi to vacuole transport"/>
    <property type="evidence" value="ECO:0007669"/>
    <property type="project" value="TreeGrafter"/>
</dbReference>
<evidence type="ECO:0000313" key="9">
    <source>
        <dbReference type="EMBL" id="CAE0411608.1"/>
    </source>
</evidence>
<evidence type="ECO:0000259" key="8">
    <source>
        <dbReference type="Pfam" id="PF01602"/>
    </source>
</evidence>
<dbReference type="InterPro" id="IPR011989">
    <property type="entry name" value="ARM-like"/>
</dbReference>
<keyword evidence="4" id="KW-0677">Repeat</keyword>
<accession>A0A7S3L733</accession>
<organism evidence="9">
    <name type="scientific">Amphora coffeiformis</name>
    <dbReference type="NCBI Taxonomy" id="265554"/>
    <lineage>
        <taxon>Eukaryota</taxon>
        <taxon>Sar</taxon>
        <taxon>Stramenopiles</taxon>
        <taxon>Ochrophyta</taxon>
        <taxon>Bacillariophyta</taxon>
        <taxon>Bacillariophyceae</taxon>
        <taxon>Bacillariophycidae</taxon>
        <taxon>Thalassiophysales</taxon>
        <taxon>Catenulaceae</taxon>
        <taxon>Amphora</taxon>
    </lineage>
</organism>
<sequence length="1240" mass="135103">MFEKTLTDIVKGIRASKRDTALYISQCIAEIKTEIHSKDMYVKANALQKLTFLHMMGYSMNWASFATIEVMSSTRFAHKRVGYLAASQGFTQHTEVILLTTNLLKKELRGAVGGGMKGVYEAGLAINCIANIVTEDLATDLLPELTNLTQHPQPYLRKKAILCLYKVFIKYPQGLRLTFARLQQCLEDTNPAVVSCAVNVITELSDKNPRNYLQLAPAFFQLLTESSNNWMLIKVVKLLGSLVPEEPRLARKLLEPLAKIVQQTQAKSLLYEAVHTITLCLPYCRKSDGSMPAIVPEIVTLSAQTLRTFVEEPDQNLKYLGLVGFGSLMKSHPRVLSASEYRPLVLACLSDQDVTIRTRALDLLVGLVTRKNLSELVTQLLEHVKHATGTYRHDLVAQIINICRQDKYSLVQDFAWYTDVLFRLGHMQGLQVHADLLRAQITDVALRVLPVRAHAVEQSMRVLLAENKENSYATEEEDITLLGDNGRGKNIMPGVLPAAAWTVGEYSDLIAKVLQNDFELEDNAFLGVYHALIHTLTLPWHTQRLPTTTQTVFVQAALKVLAAASAAKATSKAELEAAVSTLYTNLPLYTQSTDVEVVERAFTGLELLRSMGLESGVPGLTAADSDEEDELTADLLGLDGSKPAAPKSSTSSSFKSLASKVKEASPVLNHLLKPTPMKPIGAKAQRKKLTSPLGHNVDLDAPAELSIFSDLIDQELSQRTTVSSLESVSFTQQQPRRVEEKKPVSMMSDNSMVMTGFGSNDTSRGSFQNPTVSTHIGSTARQKQGDPFYLDSTPTNAGETELENKLSTIQLGDSDDEGPKKHKKAKKKKVSKRDDLSFVDSTTLEMSNTMVAAPTIYDSADEEDDSESAIQKKKSKEYDHLARIDLTTPLREDEVMPERKHRTADPMAVTAQAPDVRPKKEKKHKHKKKSKKKETEEPLVPSSLMDVDLLDLGGFGGTPTPAPVASAPTSMSNTGTSISDAFGDLLTLSMPTPSIQSPSAPVGSVFGPSKVPSTSTSGAKPWLKASLKLSKQSGGDINWSMVQLLYRINRNSTVNFRLNNLTSSSLHAVRLELKNGQSIDLGSTPPGGSADSQRIEQIPAPPADESLELKGTLSSNNSSVPFKITVPAAFHLTPESGMSIDRVAEELSTGNWSSASAKIERHAGLSSAQISEAAVELFNAAPVLNSSTDSSAAFAARSRSSGAQVRIFLKLKSDAVKLEIRCSSVALGAALASDAKRMVV</sequence>
<comment type="subcellular location">
    <subcellularLocation>
        <location evidence="1">Endomembrane system</location>
    </subcellularLocation>
</comment>
<name>A0A7S3L733_9STRA</name>
<feature type="domain" description="Clathrin/coatomer adaptor adaptin-like N-terminal" evidence="8">
    <location>
        <begin position="23"/>
        <end position="609"/>
    </location>
</feature>
<evidence type="ECO:0000256" key="5">
    <source>
        <dbReference type="ARBA" id="ARBA00022927"/>
    </source>
</evidence>
<protein>
    <recommendedName>
        <fullName evidence="8">Clathrin/coatomer adaptor adaptin-like N-terminal domain-containing protein</fullName>
    </recommendedName>
</protein>
<keyword evidence="3" id="KW-0813">Transport</keyword>
<feature type="region of interest" description="Disordered" evidence="7">
    <location>
        <begin position="762"/>
        <end position="834"/>
    </location>
</feature>
<dbReference type="Pfam" id="PF01602">
    <property type="entry name" value="Adaptin_N"/>
    <property type="match status" value="1"/>
</dbReference>
<feature type="compositionally biased region" description="Basic residues" evidence="7">
    <location>
        <begin position="820"/>
        <end position="831"/>
    </location>
</feature>
<dbReference type="AlphaFoldDB" id="A0A7S3L733"/>
<dbReference type="Gene3D" id="1.25.10.10">
    <property type="entry name" value="Leucine-rich Repeat Variant"/>
    <property type="match status" value="1"/>
</dbReference>
<dbReference type="GO" id="GO:0030123">
    <property type="term" value="C:AP-3 adaptor complex"/>
    <property type="evidence" value="ECO:0007669"/>
    <property type="project" value="InterPro"/>
</dbReference>
<evidence type="ECO:0000256" key="6">
    <source>
        <dbReference type="ARBA" id="ARBA00023136"/>
    </source>
</evidence>
<dbReference type="SUPFAM" id="SSF48371">
    <property type="entry name" value="ARM repeat"/>
    <property type="match status" value="1"/>
</dbReference>
<dbReference type="InterPro" id="IPR002553">
    <property type="entry name" value="Clathrin/coatomer_adapt-like_N"/>
</dbReference>
<feature type="compositionally biased region" description="Polar residues" evidence="7">
    <location>
        <begin position="762"/>
        <end position="782"/>
    </location>
</feature>
<dbReference type="GO" id="GO:0010008">
    <property type="term" value="C:endosome membrane"/>
    <property type="evidence" value="ECO:0007669"/>
    <property type="project" value="TreeGrafter"/>
</dbReference>
<proteinExistence type="inferred from homology"/>
<dbReference type="EMBL" id="HBIM01010665">
    <property type="protein sequence ID" value="CAE0411608.1"/>
    <property type="molecule type" value="Transcribed_RNA"/>
</dbReference>
<gene>
    <name evidence="9" type="ORF">ACOF00016_LOCUS8917</name>
</gene>
<dbReference type="GO" id="GO:0006623">
    <property type="term" value="P:protein targeting to vacuole"/>
    <property type="evidence" value="ECO:0007669"/>
    <property type="project" value="TreeGrafter"/>
</dbReference>
<evidence type="ECO:0000256" key="2">
    <source>
        <dbReference type="ARBA" id="ARBA00006613"/>
    </source>
</evidence>
<evidence type="ECO:0000256" key="3">
    <source>
        <dbReference type="ARBA" id="ARBA00022448"/>
    </source>
</evidence>
<feature type="compositionally biased region" description="Basic residues" evidence="7">
    <location>
        <begin position="919"/>
        <end position="932"/>
    </location>
</feature>
<dbReference type="PANTHER" id="PTHR22781:SF12">
    <property type="entry name" value="AP-3 COMPLEX SUBUNIT DELTA-1"/>
    <property type="match status" value="1"/>
</dbReference>
<comment type="similarity">
    <text evidence="2">Belongs to the adaptor complexes large subunit family.</text>
</comment>
<reference evidence="9" key="1">
    <citation type="submission" date="2021-01" db="EMBL/GenBank/DDBJ databases">
        <authorList>
            <person name="Corre E."/>
            <person name="Pelletier E."/>
            <person name="Niang G."/>
            <person name="Scheremetjew M."/>
            <person name="Finn R."/>
            <person name="Kale V."/>
            <person name="Holt S."/>
            <person name="Cochrane G."/>
            <person name="Meng A."/>
            <person name="Brown T."/>
            <person name="Cohen L."/>
        </authorList>
    </citation>
    <scope>NUCLEOTIDE SEQUENCE</scope>
    <source>
        <strain evidence="9">CCMP127</strain>
    </source>
</reference>
<dbReference type="InterPro" id="IPR016024">
    <property type="entry name" value="ARM-type_fold"/>
</dbReference>
<evidence type="ECO:0000256" key="4">
    <source>
        <dbReference type="ARBA" id="ARBA00022737"/>
    </source>
</evidence>